<dbReference type="AlphaFoldDB" id="A0A8K0VZY9"/>
<dbReference type="PROSITE" id="PS00455">
    <property type="entry name" value="AMP_BINDING"/>
    <property type="match status" value="1"/>
</dbReference>
<feature type="domain" description="AMP-binding enzyme C-terminal" evidence="4">
    <location>
        <begin position="446"/>
        <end position="522"/>
    </location>
</feature>
<evidence type="ECO:0000313" key="5">
    <source>
        <dbReference type="EMBL" id="KAH7089242.1"/>
    </source>
</evidence>
<reference evidence="5" key="1">
    <citation type="journal article" date="2021" name="Nat. Commun.">
        <title>Genetic determinants of endophytism in the Arabidopsis root mycobiome.</title>
        <authorList>
            <person name="Mesny F."/>
            <person name="Miyauchi S."/>
            <person name="Thiergart T."/>
            <person name="Pickel B."/>
            <person name="Atanasova L."/>
            <person name="Karlsson M."/>
            <person name="Huettel B."/>
            <person name="Barry K.W."/>
            <person name="Haridas S."/>
            <person name="Chen C."/>
            <person name="Bauer D."/>
            <person name="Andreopoulos W."/>
            <person name="Pangilinan J."/>
            <person name="LaButti K."/>
            <person name="Riley R."/>
            <person name="Lipzen A."/>
            <person name="Clum A."/>
            <person name="Drula E."/>
            <person name="Henrissat B."/>
            <person name="Kohler A."/>
            <person name="Grigoriev I.V."/>
            <person name="Martin F.M."/>
            <person name="Hacquard S."/>
        </authorList>
    </citation>
    <scope>NUCLEOTIDE SEQUENCE</scope>
    <source>
        <strain evidence="5">MPI-SDFR-AT-0120</strain>
    </source>
</reference>
<dbReference type="Pfam" id="PF13193">
    <property type="entry name" value="AMP-binding_C"/>
    <property type="match status" value="1"/>
</dbReference>
<dbReference type="PANTHER" id="PTHR24096:SF149">
    <property type="entry name" value="AMP-BINDING DOMAIN-CONTAINING PROTEIN-RELATED"/>
    <property type="match status" value="1"/>
</dbReference>
<dbReference type="InterPro" id="IPR025110">
    <property type="entry name" value="AMP-bd_C"/>
</dbReference>
<gene>
    <name evidence="5" type="ORF">FB567DRAFT_523351</name>
</gene>
<dbReference type="OrthoDB" id="1898221at2759"/>
<dbReference type="Gene3D" id="3.30.300.30">
    <property type="match status" value="1"/>
</dbReference>
<dbReference type="SUPFAM" id="SSF56801">
    <property type="entry name" value="Acetyl-CoA synthetase-like"/>
    <property type="match status" value="1"/>
</dbReference>
<dbReference type="EMBL" id="JAGMVJ010000007">
    <property type="protein sequence ID" value="KAH7089242.1"/>
    <property type="molecule type" value="Genomic_DNA"/>
</dbReference>
<dbReference type="InterPro" id="IPR042099">
    <property type="entry name" value="ANL_N_sf"/>
</dbReference>
<protein>
    <submittedName>
        <fullName evidence="5">4-coumarate-CoA ligase</fullName>
    </submittedName>
</protein>
<dbReference type="Gene3D" id="3.40.50.12780">
    <property type="entry name" value="N-terminal domain of ligase-like"/>
    <property type="match status" value="1"/>
</dbReference>
<keyword evidence="2 5" id="KW-0436">Ligase</keyword>
<sequence length="542" mass="59493">MVYTSDYVLEYPTDATISDIFFDYNLGGASSTASAILDGLSGEIVFTYDSLRLAVRRFARYLQETLHVRRGDVVCILSFNTVYYPVYVHGVLAVGGVVSALNPLHVPKELSHVLSIARPKHALVAPELVANLHEAMSISEMKPRIITLSITTPYAGHAINVPHLLEHGDTCFTRPIYAEGELATELAFICFSSGTSGLPKGVKLSHGNVVSNVYMHSIYLSDMFVPSSVFALVVPFFHILGLSGFLCQYVLNGAPIVVFPRFDLPSLMHSIERDKVTHLNVVPPIALQLANSAITTGRDFSSLKCLMSAAAPLEQSSADRLCQKLNCVLTQWYGLTEASPSVISQRYDQVNIKGTLGKILPGITLKIVDSEGKECPPGIAGELWVKGPNVMQGYVGNTSLTDETITSDRYLRTGDIGYVNADGFVFLVDRLKEMIKVNGNQVAPAELEGILRMHPDVEDAAVRGVYIASRGTEVPVAHVVTKSRRPNILEDILRFVNERVSRYKRITRAARIDEIPRNAGGKIVRRMLPNVDWDLDVIPAKL</sequence>
<comment type="similarity">
    <text evidence="1">Belongs to the ATP-dependent AMP-binding enzyme family.</text>
</comment>
<evidence type="ECO:0000259" key="3">
    <source>
        <dbReference type="Pfam" id="PF00501"/>
    </source>
</evidence>
<evidence type="ECO:0000256" key="2">
    <source>
        <dbReference type="ARBA" id="ARBA00022598"/>
    </source>
</evidence>
<evidence type="ECO:0000313" key="6">
    <source>
        <dbReference type="Proteomes" id="UP000813461"/>
    </source>
</evidence>
<dbReference type="PANTHER" id="PTHR24096">
    <property type="entry name" value="LONG-CHAIN-FATTY-ACID--COA LIGASE"/>
    <property type="match status" value="1"/>
</dbReference>
<dbReference type="InterPro" id="IPR000873">
    <property type="entry name" value="AMP-dep_synth/lig_dom"/>
</dbReference>
<keyword evidence="6" id="KW-1185">Reference proteome</keyword>
<feature type="domain" description="AMP-dependent synthetase/ligase" evidence="3">
    <location>
        <begin position="43"/>
        <end position="394"/>
    </location>
</feature>
<proteinExistence type="inferred from homology"/>
<dbReference type="GO" id="GO:0016405">
    <property type="term" value="F:CoA-ligase activity"/>
    <property type="evidence" value="ECO:0007669"/>
    <property type="project" value="TreeGrafter"/>
</dbReference>
<accession>A0A8K0VZY9</accession>
<dbReference type="InterPro" id="IPR020845">
    <property type="entry name" value="AMP-binding_CS"/>
</dbReference>
<evidence type="ECO:0000259" key="4">
    <source>
        <dbReference type="Pfam" id="PF13193"/>
    </source>
</evidence>
<organism evidence="5 6">
    <name type="scientific">Paraphoma chrysanthemicola</name>
    <dbReference type="NCBI Taxonomy" id="798071"/>
    <lineage>
        <taxon>Eukaryota</taxon>
        <taxon>Fungi</taxon>
        <taxon>Dikarya</taxon>
        <taxon>Ascomycota</taxon>
        <taxon>Pezizomycotina</taxon>
        <taxon>Dothideomycetes</taxon>
        <taxon>Pleosporomycetidae</taxon>
        <taxon>Pleosporales</taxon>
        <taxon>Pleosporineae</taxon>
        <taxon>Phaeosphaeriaceae</taxon>
        <taxon>Paraphoma</taxon>
    </lineage>
</organism>
<dbReference type="InterPro" id="IPR045851">
    <property type="entry name" value="AMP-bd_C_sf"/>
</dbReference>
<comment type="caution">
    <text evidence="5">The sequence shown here is derived from an EMBL/GenBank/DDBJ whole genome shotgun (WGS) entry which is preliminary data.</text>
</comment>
<name>A0A8K0VZY9_9PLEO</name>
<dbReference type="Proteomes" id="UP000813461">
    <property type="component" value="Unassembled WGS sequence"/>
</dbReference>
<dbReference type="Pfam" id="PF00501">
    <property type="entry name" value="AMP-binding"/>
    <property type="match status" value="1"/>
</dbReference>
<evidence type="ECO:0000256" key="1">
    <source>
        <dbReference type="ARBA" id="ARBA00006432"/>
    </source>
</evidence>